<dbReference type="InterPro" id="IPR003362">
    <property type="entry name" value="Bact_transf"/>
</dbReference>
<name>S9QWH4_9RHOB</name>
<dbReference type="GO" id="GO:0000271">
    <property type="term" value="P:polysaccharide biosynthetic process"/>
    <property type="evidence" value="ECO:0007669"/>
    <property type="project" value="UniProtKB-KW"/>
</dbReference>
<dbReference type="GO" id="GO:0047360">
    <property type="term" value="F:undecaprenyl-phosphate galactose phosphotransferase activity"/>
    <property type="evidence" value="ECO:0007669"/>
    <property type="project" value="UniProtKB-EC"/>
</dbReference>
<organism evidence="4 5">
    <name type="scientific">Salipiger mucosus DSM 16094</name>
    <dbReference type="NCBI Taxonomy" id="1123237"/>
    <lineage>
        <taxon>Bacteria</taxon>
        <taxon>Pseudomonadati</taxon>
        <taxon>Pseudomonadota</taxon>
        <taxon>Alphaproteobacteria</taxon>
        <taxon>Rhodobacterales</taxon>
        <taxon>Roseobacteraceae</taxon>
        <taxon>Salipiger</taxon>
    </lineage>
</organism>
<evidence type="ECO:0000259" key="3">
    <source>
        <dbReference type="Pfam" id="PF02397"/>
    </source>
</evidence>
<dbReference type="Pfam" id="PF02397">
    <property type="entry name" value="Bac_transf"/>
    <property type="match status" value="1"/>
</dbReference>
<evidence type="ECO:0000256" key="1">
    <source>
        <dbReference type="ARBA" id="ARBA00006464"/>
    </source>
</evidence>
<comment type="similarity">
    <text evidence="1">Belongs to the bacterial sugar transferase family.</text>
</comment>
<dbReference type="PANTHER" id="PTHR30576">
    <property type="entry name" value="COLANIC BIOSYNTHESIS UDP-GLUCOSE LIPID CARRIER TRANSFERASE"/>
    <property type="match status" value="1"/>
</dbReference>
<dbReference type="RefSeq" id="WP_021119788.1">
    <property type="nucleotide sequence ID" value="NZ_KE557273.1"/>
</dbReference>
<evidence type="ECO:0000313" key="4">
    <source>
        <dbReference type="EMBL" id="EPX85736.1"/>
    </source>
</evidence>
<feature type="domain" description="Bacterial sugar transferase" evidence="3">
    <location>
        <begin position="3"/>
        <end position="196"/>
    </location>
</feature>
<dbReference type="eggNOG" id="COG2148">
    <property type="taxonomic scope" value="Bacteria"/>
</dbReference>
<reference evidence="5" key="1">
    <citation type="journal article" date="2014" name="Stand. Genomic Sci.">
        <title>Genome sequence of the exopolysaccharide-producing Salipiger mucosus type strain (DSM 16094(T)), a moderately halophilic member of the Roseobacter clade.</title>
        <authorList>
            <person name="Riedel T."/>
            <person name="Spring S."/>
            <person name="Fiebig A."/>
            <person name="Petersen J."/>
            <person name="Kyrpides N.C."/>
            <person name="Goker M."/>
            <person name="Klenk H.P."/>
        </authorList>
    </citation>
    <scope>NUCLEOTIDE SEQUENCE [LARGE SCALE GENOMIC DNA]</scope>
    <source>
        <strain evidence="5">DSM 16094</strain>
    </source>
</reference>
<dbReference type="PANTHER" id="PTHR30576:SF0">
    <property type="entry name" value="UNDECAPRENYL-PHOSPHATE N-ACETYLGALACTOSAMINYL 1-PHOSPHATE TRANSFERASE-RELATED"/>
    <property type="match status" value="1"/>
</dbReference>
<dbReference type="AlphaFoldDB" id="S9QWH4"/>
<keyword evidence="5" id="KW-1185">Reference proteome</keyword>
<dbReference type="OrthoDB" id="9808602at2"/>
<dbReference type="Proteomes" id="UP000015347">
    <property type="component" value="Unassembled WGS sequence"/>
</dbReference>
<dbReference type="HOGENOM" id="CLU_024920_1_0_5"/>
<proteinExistence type="inferred from homology"/>
<sequence length="202" mass="22511">MLKRAFDLALTLPAVVAAAPVVIGAAALIRMVDPGPAFYVQTREGRDGKPIGVLKLRTMYLDAERMLTELLDRDPEARAEWEAHFKLRRDPRILRGIGTFLRASSLDELPQLLNILRGDMSLVGPRPFPDYHLRAMPADFRARRATVTPGLTGLWQISERSSADLEGQQQLDDFYIAGGSFWGDLSIFLRTFGAVLGRRGAY</sequence>
<dbReference type="EMBL" id="APVH01000008">
    <property type="protein sequence ID" value="EPX85736.1"/>
    <property type="molecule type" value="Genomic_DNA"/>
</dbReference>
<dbReference type="EC" id="2.7.8.6" evidence="4"/>
<protein>
    <submittedName>
        <fullName evidence="4">Undecaprenyl-phosphate galactosephosphotransferase</fullName>
        <ecNumber evidence="4">2.7.8.6</ecNumber>
    </submittedName>
</protein>
<dbReference type="STRING" id="1123237.Salmuc_05008"/>
<comment type="caution">
    <text evidence="4">The sequence shown here is derived from an EMBL/GenBank/DDBJ whole genome shotgun (WGS) entry which is preliminary data.</text>
</comment>
<keyword evidence="2" id="KW-0270">Exopolysaccharide synthesis</keyword>
<keyword evidence="4" id="KW-0808">Transferase</keyword>
<accession>S9QWH4</accession>
<evidence type="ECO:0000256" key="2">
    <source>
        <dbReference type="ARBA" id="ARBA00023169"/>
    </source>
</evidence>
<evidence type="ECO:0000313" key="5">
    <source>
        <dbReference type="Proteomes" id="UP000015347"/>
    </source>
</evidence>
<gene>
    <name evidence="4" type="ORF">Salmuc_05008</name>
</gene>